<dbReference type="InterPro" id="IPR001242">
    <property type="entry name" value="Condensation_dom"/>
</dbReference>
<dbReference type="InterPro" id="IPR020806">
    <property type="entry name" value="PKS_PP-bd"/>
</dbReference>
<name>A0A5S4F5H0_9ACTN</name>
<comment type="cofactor">
    <cofactor evidence="1">
        <name>pantetheine 4'-phosphate</name>
        <dbReference type="ChEBI" id="CHEBI:47942"/>
    </cofactor>
</comment>
<reference evidence="6 7" key="1">
    <citation type="submission" date="2019-05" db="EMBL/GenBank/DDBJ databases">
        <title>Draft genome sequence of Nonomuraea zeae DSM 100528.</title>
        <authorList>
            <person name="Saricaoglu S."/>
            <person name="Isik K."/>
        </authorList>
    </citation>
    <scope>NUCLEOTIDE SEQUENCE [LARGE SCALE GENOMIC DNA]</scope>
    <source>
        <strain evidence="6 7">DSM 100528</strain>
    </source>
</reference>
<dbReference type="InterPro" id="IPR010071">
    <property type="entry name" value="AA_adenyl_dom"/>
</dbReference>
<accession>A0A5S4F5H0</accession>
<dbReference type="GO" id="GO:0043041">
    <property type="term" value="P:amino acid activation for nonribosomal peptide biosynthetic process"/>
    <property type="evidence" value="ECO:0007669"/>
    <property type="project" value="TreeGrafter"/>
</dbReference>
<dbReference type="InterPro" id="IPR045851">
    <property type="entry name" value="AMP-bd_C_sf"/>
</dbReference>
<dbReference type="Gene3D" id="2.30.38.10">
    <property type="entry name" value="Luciferase, Domain 3"/>
    <property type="match status" value="1"/>
</dbReference>
<dbReference type="InterPro" id="IPR020845">
    <property type="entry name" value="AMP-binding_CS"/>
</dbReference>
<evidence type="ECO:0000313" key="7">
    <source>
        <dbReference type="Proteomes" id="UP000306628"/>
    </source>
</evidence>
<dbReference type="PANTHER" id="PTHR45527:SF1">
    <property type="entry name" value="FATTY ACID SYNTHASE"/>
    <property type="match status" value="1"/>
</dbReference>
<dbReference type="InterPro" id="IPR025110">
    <property type="entry name" value="AMP-bd_C"/>
</dbReference>
<dbReference type="Pfam" id="PF00501">
    <property type="entry name" value="AMP-binding"/>
    <property type="match status" value="1"/>
</dbReference>
<dbReference type="GO" id="GO:0003824">
    <property type="term" value="F:catalytic activity"/>
    <property type="evidence" value="ECO:0007669"/>
    <property type="project" value="InterPro"/>
</dbReference>
<dbReference type="FunFam" id="2.30.38.10:FF:000001">
    <property type="entry name" value="Non-ribosomal peptide synthetase PvdI"/>
    <property type="match status" value="1"/>
</dbReference>
<evidence type="ECO:0000256" key="4">
    <source>
        <dbReference type="ARBA" id="ARBA00022553"/>
    </source>
</evidence>
<dbReference type="CDD" id="cd05930">
    <property type="entry name" value="A_NRPS"/>
    <property type="match status" value="1"/>
</dbReference>
<dbReference type="FunFam" id="1.10.1200.10:FF:000005">
    <property type="entry name" value="Nonribosomal peptide synthetase 1"/>
    <property type="match status" value="1"/>
</dbReference>
<evidence type="ECO:0000256" key="3">
    <source>
        <dbReference type="ARBA" id="ARBA00022450"/>
    </source>
</evidence>
<dbReference type="AlphaFoldDB" id="A0A5S4F5H0"/>
<dbReference type="SUPFAM" id="SSF52777">
    <property type="entry name" value="CoA-dependent acyltransferases"/>
    <property type="match status" value="2"/>
</dbReference>
<evidence type="ECO:0000256" key="2">
    <source>
        <dbReference type="ARBA" id="ARBA00006432"/>
    </source>
</evidence>
<dbReference type="GO" id="GO:0008610">
    <property type="term" value="P:lipid biosynthetic process"/>
    <property type="evidence" value="ECO:0007669"/>
    <property type="project" value="UniProtKB-ARBA"/>
</dbReference>
<dbReference type="Pfam" id="PF00550">
    <property type="entry name" value="PP-binding"/>
    <property type="match status" value="1"/>
</dbReference>
<sequence length="1060" mass="115705">RPDRPTPPGVEDVYPLTPMQSGMLFDALMARDSGLHLIQFDLVLDGVDDPAGLARAFQRAADRDPILRTAVIWEDVDTPVQVVHDRATLPTVLLDWRDLDEPQRQAALRRLLDEDKAAGVDFTTAPLTRLAVARLTDATVQVVWSVHHILIDGWSASGLLTDVFADYAATRGDGLAAPAPRRPFRDYVQWLDQRDEPAAKDYWRERLAGFDTQTKLAFDRQPGEGYRPRATRSVEVQVPEELAAKIVACAQRTKLTMNTLVQGAWAILLSRYSGERDICFGTTVSTRPADLPGVDSITGMLINTLPVRMDVDHGRALLPWLRETQQEQAAAREYDWVPLPRMQAWSGVPAGVNLFDSVLVFQNYPFDPGMTPDGIDLKNIAIGFSTNYPIGLSVFPGQSLSMRLLYDPELFDAATIERIFQHLLTLLESVADDPARPIGEISMLTRAEHRTLVNEWSGTPAGYSIERRIHEVISERARRWPDAVAVERGADRLSYAQLESRANRLAQYLTGLGVTSDVRVGIAVERGLDLVVGILGVLKAGGAYVPMDPDYPPERLRVMVAESQPAVVLTREELAGMFDQAQVRTVCMDRDWPLVAACPDRVPETTGGPRDLVYVVYTSGSTGRPKGVMVEHRSLVNTVEAVCDLWLTHESRVFQLCPMSFDAASLDVFSTLAVGATLVAPVAASGYGGAQLIEELRTKAVTAVTMPPTVLPALDAAALPNLEFIRVGGEVLSTEMARIWSRGRKLVNNYGPSEGAIAVTLFPVDPAADYDNVPIGGPIPNDRVYVLDERLAPAPVGVTGELYIGGDAVARGYIGRPDLTAERFVADPFGPPGARLYRSGDLVRWNADGTLDFAGRVDDQVKIRGFRVELREIENVLIGHSGLAETAVVVREDEAGNKRLIAYVVPAPGLPAPTADELRAHLSELLPDYMVPAAFVPMTKLPLSRNGKLDRDALPAPGTQDDGGGDYLAPRNPTEEALCRIWSEVLAIDPVGVEDNFFDLGGDSISSVRVVSRMRGAFGVDISPKDLFDRPRIAALAERIQSKILELVSAASGIDSSRGI</sequence>
<evidence type="ECO:0000313" key="6">
    <source>
        <dbReference type="EMBL" id="TMR11491.1"/>
    </source>
</evidence>
<dbReference type="EMBL" id="VCKX01000476">
    <property type="protein sequence ID" value="TMR11491.1"/>
    <property type="molecule type" value="Genomic_DNA"/>
</dbReference>
<dbReference type="RefSeq" id="WP_138698591.1">
    <property type="nucleotide sequence ID" value="NZ_VCKX01000476.1"/>
</dbReference>
<dbReference type="InterPro" id="IPR023213">
    <property type="entry name" value="CAT-like_dom_sf"/>
</dbReference>
<dbReference type="Gene3D" id="1.10.1200.10">
    <property type="entry name" value="ACP-like"/>
    <property type="match status" value="1"/>
</dbReference>
<evidence type="ECO:0000256" key="1">
    <source>
        <dbReference type="ARBA" id="ARBA00001957"/>
    </source>
</evidence>
<dbReference type="GO" id="GO:0044550">
    <property type="term" value="P:secondary metabolite biosynthetic process"/>
    <property type="evidence" value="ECO:0007669"/>
    <property type="project" value="UniProtKB-ARBA"/>
</dbReference>
<dbReference type="CDD" id="cd19543">
    <property type="entry name" value="DCL_NRPS"/>
    <property type="match status" value="1"/>
</dbReference>
<dbReference type="PROSITE" id="PS00012">
    <property type="entry name" value="PHOSPHOPANTETHEINE"/>
    <property type="match status" value="1"/>
</dbReference>
<dbReference type="InterPro" id="IPR036736">
    <property type="entry name" value="ACP-like_sf"/>
</dbReference>
<keyword evidence="4" id="KW-0597">Phosphoprotein</keyword>
<evidence type="ECO:0000259" key="5">
    <source>
        <dbReference type="PROSITE" id="PS50075"/>
    </source>
</evidence>
<dbReference type="Proteomes" id="UP000306628">
    <property type="component" value="Unassembled WGS sequence"/>
</dbReference>
<dbReference type="Gene3D" id="3.40.50.980">
    <property type="match status" value="2"/>
</dbReference>
<dbReference type="InterPro" id="IPR000873">
    <property type="entry name" value="AMP-dep_synth/lig_dom"/>
</dbReference>
<feature type="non-terminal residue" evidence="6">
    <location>
        <position position="1"/>
    </location>
</feature>
<dbReference type="InterPro" id="IPR009081">
    <property type="entry name" value="PP-bd_ACP"/>
</dbReference>
<dbReference type="GO" id="GO:0005829">
    <property type="term" value="C:cytosol"/>
    <property type="evidence" value="ECO:0007669"/>
    <property type="project" value="TreeGrafter"/>
</dbReference>
<dbReference type="Gene3D" id="3.30.559.30">
    <property type="entry name" value="Nonribosomal peptide synthetase, condensation domain"/>
    <property type="match status" value="1"/>
</dbReference>
<dbReference type="PROSITE" id="PS00455">
    <property type="entry name" value="AMP_BINDING"/>
    <property type="match status" value="1"/>
</dbReference>
<dbReference type="FunFam" id="3.40.50.980:FF:000001">
    <property type="entry name" value="Non-ribosomal peptide synthetase"/>
    <property type="match status" value="1"/>
</dbReference>
<dbReference type="GO" id="GO:0031177">
    <property type="term" value="F:phosphopantetheine binding"/>
    <property type="evidence" value="ECO:0007669"/>
    <property type="project" value="InterPro"/>
</dbReference>
<dbReference type="Pfam" id="PF00668">
    <property type="entry name" value="Condensation"/>
    <property type="match status" value="1"/>
</dbReference>
<dbReference type="Pfam" id="PF13193">
    <property type="entry name" value="AMP-binding_C"/>
    <property type="match status" value="1"/>
</dbReference>
<feature type="domain" description="Carrier" evidence="5">
    <location>
        <begin position="969"/>
        <end position="1044"/>
    </location>
</feature>
<comment type="similarity">
    <text evidence="2">Belongs to the ATP-dependent AMP-binding enzyme family.</text>
</comment>
<dbReference type="OrthoDB" id="3802848at2"/>
<dbReference type="PANTHER" id="PTHR45527">
    <property type="entry name" value="NONRIBOSOMAL PEPTIDE SYNTHETASE"/>
    <property type="match status" value="1"/>
</dbReference>
<dbReference type="SUPFAM" id="SSF56801">
    <property type="entry name" value="Acetyl-CoA synthetase-like"/>
    <property type="match status" value="1"/>
</dbReference>
<keyword evidence="7" id="KW-1185">Reference proteome</keyword>
<dbReference type="NCBIfam" id="TIGR01733">
    <property type="entry name" value="AA-adenyl-dom"/>
    <property type="match status" value="1"/>
</dbReference>
<protein>
    <submittedName>
        <fullName evidence="6">Amino acid adenylation domain-containing protein</fullName>
    </submittedName>
</protein>
<dbReference type="InterPro" id="IPR006162">
    <property type="entry name" value="Ppantetheine_attach_site"/>
</dbReference>
<gene>
    <name evidence="6" type="ORF">ETD85_59300</name>
</gene>
<comment type="caution">
    <text evidence="6">The sequence shown here is derived from an EMBL/GenBank/DDBJ whole genome shotgun (WGS) entry which is preliminary data.</text>
</comment>
<proteinExistence type="inferred from homology"/>
<dbReference type="SMART" id="SM00823">
    <property type="entry name" value="PKS_PP"/>
    <property type="match status" value="1"/>
</dbReference>
<dbReference type="Gene3D" id="3.30.559.10">
    <property type="entry name" value="Chloramphenicol acetyltransferase-like domain"/>
    <property type="match status" value="1"/>
</dbReference>
<dbReference type="SUPFAM" id="SSF47336">
    <property type="entry name" value="ACP-like"/>
    <property type="match status" value="1"/>
</dbReference>
<dbReference type="PROSITE" id="PS50075">
    <property type="entry name" value="CARRIER"/>
    <property type="match status" value="1"/>
</dbReference>
<dbReference type="FunFam" id="3.30.300.30:FF:000010">
    <property type="entry name" value="Enterobactin synthetase component F"/>
    <property type="match status" value="1"/>
</dbReference>
<organism evidence="6 7">
    <name type="scientific">Nonomuraea zeae</name>
    <dbReference type="NCBI Taxonomy" id="1642303"/>
    <lineage>
        <taxon>Bacteria</taxon>
        <taxon>Bacillati</taxon>
        <taxon>Actinomycetota</taxon>
        <taxon>Actinomycetes</taxon>
        <taxon>Streptosporangiales</taxon>
        <taxon>Streptosporangiaceae</taxon>
        <taxon>Nonomuraea</taxon>
    </lineage>
</organism>
<dbReference type="Gene3D" id="3.30.300.30">
    <property type="match status" value="1"/>
</dbReference>
<dbReference type="FunFam" id="3.40.50.12780:FF:000012">
    <property type="entry name" value="Non-ribosomal peptide synthetase"/>
    <property type="match status" value="1"/>
</dbReference>
<keyword evidence="3" id="KW-0596">Phosphopantetheine</keyword>